<accession>L1J4K0</accession>
<dbReference type="PaxDb" id="55529-EKX43015"/>
<organism evidence="2">
    <name type="scientific">Guillardia theta (strain CCMP2712)</name>
    <name type="common">Cryptophyte</name>
    <dbReference type="NCBI Taxonomy" id="905079"/>
    <lineage>
        <taxon>Eukaryota</taxon>
        <taxon>Cryptophyceae</taxon>
        <taxon>Pyrenomonadales</taxon>
        <taxon>Geminigeraceae</taxon>
        <taxon>Guillardia</taxon>
    </lineage>
</organism>
<feature type="signal peptide" evidence="1">
    <location>
        <begin position="1"/>
        <end position="22"/>
    </location>
</feature>
<evidence type="ECO:0000313" key="4">
    <source>
        <dbReference type="Proteomes" id="UP000011087"/>
    </source>
</evidence>
<dbReference type="HOGENOM" id="CLU_1317631_0_0_1"/>
<dbReference type="EnsemblProtists" id="EKX43015">
    <property type="protein sequence ID" value="EKX43015"/>
    <property type="gene ID" value="GUITHDRAFT_140865"/>
</dbReference>
<keyword evidence="4" id="KW-1185">Reference proteome</keyword>
<dbReference type="KEGG" id="gtt:GUITHDRAFT_140865"/>
<dbReference type="Proteomes" id="UP000011087">
    <property type="component" value="Unassembled WGS sequence"/>
</dbReference>
<name>L1J4K0_GUITC</name>
<reference evidence="4" key="2">
    <citation type="submission" date="2012-11" db="EMBL/GenBank/DDBJ databases">
        <authorList>
            <person name="Kuo A."/>
            <person name="Curtis B.A."/>
            <person name="Tanifuji G."/>
            <person name="Burki F."/>
            <person name="Gruber A."/>
            <person name="Irimia M."/>
            <person name="Maruyama S."/>
            <person name="Arias M.C."/>
            <person name="Ball S.G."/>
            <person name="Gile G.H."/>
            <person name="Hirakawa Y."/>
            <person name="Hopkins J.F."/>
            <person name="Rensing S.A."/>
            <person name="Schmutz J."/>
            <person name="Symeonidi A."/>
            <person name="Elias M."/>
            <person name="Eveleigh R.J."/>
            <person name="Herman E.K."/>
            <person name="Klute M.J."/>
            <person name="Nakayama T."/>
            <person name="Obornik M."/>
            <person name="Reyes-Prieto A."/>
            <person name="Armbrust E.V."/>
            <person name="Aves S.J."/>
            <person name="Beiko R.G."/>
            <person name="Coutinho P."/>
            <person name="Dacks J.B."/>
            <person name="Durnford D.G."/>
            <person name="Fast N.M."/>
            <person name="Green B.R."/>
            <person name="Grisdale C."/>
            <person name="Hempe F."/>
            <person name="Henrissat B."/>
            <person name="Hoppner M.P."/>
            <person name="Ishida K.-I."/>
            <person name="Kim E."/>
            <person name="Koreny L."/>
            <person name="Kroth P.G."/>
            <person name="Liu Y."/>
            <person name="Malik S.-B."/>
            <person name="Maier U.G."/>
            <person name="McRose D."/>
            <person name="Mock T."/>
            <person name="Neilson J.A."/>
            <person name="Onodera N.T."/>
            <person name="Poole A.M."/>
            <person name="Pritham E.J."/>
            <person name="Richards T.A."/>
            <person name="Rocap G."/>
            <person name="Roy S.W."/>
            <person name="Sarai C."/>
            <person name="Schaack S."/>
            <person name="Shirato S."/>
            <person name="Slamovits C.H."/>
            <person name="Spencer D.F."/>
            <person name="Suzuki S."/>
            <person name="Worden A.Z."/>
            <person name="Zauner S."/>
            <person name="Barry K."/>
            <person name="Bell C."/>
            <person name="Bharti A.K."/>
            <person name="Crow J.A."/>
            <person name="Grimwood J."/>
            <person name="Kramer R."/>
            <person name="Lindquist E."/>
            <person name="Lucas S."/>
            <person name="Salamov A."/>
            <person name="McFadden G.I."/>
            <person name="Lane C.E."/>
            <person name="Keeling P.J."/>
            <person name="Gray M.W."/>
            <person name="Grigoriev I.V."/>
            <person name="Archibald J.M."/>
        </authorList>
    </citation>
    <scope>NUCLEOTIDE SEQUENCE</scope>
    <source>
        <strain evidence="4">CCMP2712</strain>
    </source>
</reference>
<sequence>MRAAGGVAGVAALLLCIAFVATRLSSPSALQSCTPCTGGEGCIAGCRLNEVAMAHTQLLADTRLSARRIPGGERESMHSTRSRIQRLNQQLLRINTRQASAASEKTLGSMLNSAVGDILRAEGDEVKMRRQVQLAHGESVQDAYKSLSNFFNKVVKDGHGGAWGYGKRAENVKKLPGIVTNNWTLNKGALSLKPTGDDPKLPGVKTSGW</sequence>
<feature type="chain" id="PRO_5008770933" evidence="1">
    <location>
        <begin position="23"/>
        <end position="209"/>
    </location>
</feature>
<keyword evidence="1" id="KW-0732">Signal</keyword>
<evidence type="ECO:0000313" key="2">
    <source>
        <dbReference type="EMBL" id="EKX43015.1"/>
    </source>
</evidence>
<reference evidence="2 4" key="1">
    <citation type="journal article" date="2012" name="Nature">
        <title>Algal genomes reveal evolutionary mosaicism and the fate of nucleomorphs.</title>
        <authorList>
            <consortium name="DOE Joint Genome Institute"/>
            <person name="Curtis B.A."/>
            <person name="Tanifuji G."/>
            <person name="Burki F."/>
            <person name="Gruber A."/>
            <person name="Irimia M."/>
            <person name="Maruyama S."/>
            <person name="Arias M.C."/>
            <person name="Ball S.G."/>
            <person name="Gile G.H."/>
            <person name="Hirakawa Y."/>
            <person name="Hopkins J.F."/>
            <person name="Kuo A."/>
            <person name="Rensing S.A."/>
            <person name="Schmutz J."/>
            <person name="Symeonidi A."/>
            <person name="Elias M."/>
            <person name="Eveleigh R.J."/>
            <person name="Herman E.K."/>
            <person name="Klute M.J."/>
            <person name="Nakayama T."/>
            <person name="Obornik M."/>
            <person name="Reyes-Prieto A."/>
            <person name="Armbrust E.V."/>
            <person name="Aves S.J."/>
            <person name="Beiko R.G."/>
            <person name="Coutinho P."/>
            <person name="Dacks J.B."/>
            <person name="Durnford D.G."/>
            <person name="Fast N.M."/>
            <person name="Green B.R."/>
            <person name="Grisdale C.J."/>
            <person name="Hempel F."/>
            <person name="Henrissat B."/>
            <person name="Hoppner M.P."/>
            <person name="Ishida K."/>
            <person name="Kim E."/>
            <person name="Koreny L."/>
            <person name="Kroth P.G."/>
            <person name="Liu Y."/>
            <person name="Malik S.B."/>
            <person name="Maier U.G."/>
            <person name="McRose D."/>
            <person name="Mock T."/>
            <person name="Neilson J.A."/>
            <person name="Onodera N.T."/>
            <person name="Poole A.M."/>
            <person name="Pritham E.J."/>
            <person name="Richards T.A."/>
            <person name="Rocap G."/>
            <person name="Roy S.W."/>
            <person name="Sarai C."/>
            <person name="Schaack S."/>
            <person name="Shirato S."/>
            <person name="Slamovits C.H."/>
            <person name="Spencer D.F."/>
            <person name="Suzuki S."/>
            <person name="Worden A.Z."/>
            <person name="Zauner S."/>
            <person name="Barry K."/>
            <person name="Bell C."/>
            <person name="Bharti A.K."/>
            <person name="Crow J.A."/>
            <person name="Grimwood J."/>
            <person name="Kramer R."/>
            <person name="Lindquist E."/>
            <person name="Lucas S."/>
            <person name="Salamov A."/>
            <person name="McFadden G.I."/>
            <person name="Lane C.E."/>
            <person name="Keeling P.J."/>
            <person name="Gray M.W."/>
            <person name="Grigoriev I.V."/>
            <person name="Archibald J.M."/>
        </authorList>
    </citation>
    <scope>NUCLEOTIDE SEQUENCE</scope>
    <source>
        <strain evidence="2 4">CCMP2712</strain>
    </source>
</reference>
<evidence type="ECO:0000313" key="3">
    <source>
        <dbReference type="EnsemblProtists" id="EKX43015"/>
    </source>
</evidence>
<gene>
    <name evidence="2" type="ORF">GUITHDRAFT_140865</name>
</gene>
<reference evidence="3" key="3">
    <citation type="submission" date="2016-03" db="UniProtKB">
        <authorList>
            <consortium name="EnsemblProtists"/>
        </authorList>
    </citation>
    <scope>IDENTIFICATION</scope>
</reference>
<dbReference type="GeneID" id="17299722"/>
<protein>
    <submittedName>
        <fullName evidence="2 3">Uncharacterized protein</fullName>
    </submittedName>
</protein>
<dbReference type="RefSeq" id="XP_005829995.1">
    <property type="nucleotide sequence ID" value="XM_005829938.1"/>
</dbReference>
<dbReference type="AlphaFoldDB" id="L1J4K0"/>
<proteinExistence type="predicted"/>
<evidence type="ECO:0000256" key="1">
    <source>
        <dbReference type="SAM" id="SignalP"/>
    </source>
</evidence>
<dbReference type="EMBL" id="JH993013">
    <property type="protein sequence ID" value="EKX43015.1"/>
    <property type="molecule type" value="Genomic_DNA"/>
</dbReference>